<evidence type="ECO:0000256" key="8">
    <source>
        <dbReference type="ARBA" id="ARBA00023136"/>
    </source>
</evidence>
<keyword evidence="6" id="KW-0677">Repeat</keyword>
<evidence type="ECO:0000256" key="9">
    <source>
        <dbReference type="ARBA" id="ARBA00023180"/>
    </source>
</evidence>
<evidence type="ECO:0000256" key="3">
    <source>
        <dbReference type="ARBA" id="ARBA00022614"/>
    </source>
</evidence>
<proteinExistence type="inferred from homology"/>
<evidence type="ECO:0000256" key="7">
    <source>
        <dbReference type="ARBA" id="ARBA00022989"/>
    </source>
</evidence>
<keyword evidence="8 11" id="KW-0472">Membrane</keyword>
<protein>
    <submittedName>
        <fullName evidence="12">Leucine-rich repeat protein kinase family protein, putative isoform 2</fullName>
    </submittedName>
</protein>
<keyword evidence="7 11" id="KW-1133">Transmembrane helix</keyword>
<evidence type="ECO:0000256" key="10">
    <source>
        <dbReference type="SAM" id="MobiDB-lite"/>
    </source>
</evidence>
<dbReference type="FunFam" id="3.80.10.10:FF:000041">
    <property type="entry name" value="LRR receptor-like serine/threonine-protein kinase ERECTA"/>
    <property type="match status" value="1"/>
</dbReference>
<keyword evidence="13" id="KW-1185">Reference proteome</keyword>
<comment type="caution">
    <text evidence="12">The sequence shown here is derived from an EMBL/GenBank/DDBJ whole genome shotgun (WGS) entry which is preliminary data.</text>
</comment>
<dbReference type="InterPro" id="IPR001611">
    <property type="entry name" value="Leu-rich_rpt"/>
</dbReference>
<dbReference type="Proteomes" id="UP000436088">
    <property type="component" value="Unassembled WGS sequence"/>
</dbReference>
<keyword evidence="12" id="KW-0418">Kinase</keyword>
<evidence type="ECO:0000313" key="12">
    <source>
        <dbReference type="EMBL" id="KAE8667091.1"/>
    </source>
</evidence>
<keyword evidence="12" id="KW-0808">Transferase</keyword>
<comment type="similarity">
    <text evidence="2">Belongs to the RLP family.</text>
</comment>
<gene>
    <name evidence="12" type="ORF">F3Y22_tig00112452pilonHSYRG00053</name>
</gene>
<dbReference type="AlphaFoldDB" id="A0A6A2WZD2"/>
<dbReference type="EMBL" id="VEPZ02001584">
    <property type="protein sequence ID" value="KAE8667091.1"/>
    <property type="molecule type" value="Genomic_DNA"/>
</dbReference>
<dbReference type="InterPro" id="IPR011009">
    <property type="entry name" value="Kinase-like_dom_sf"/>
</dbReference>
<keyword evidence="3" id="KW-0433">Leucine-rich repeat</keyword>
<sequence length="584" mass="65015">MISPSSGSFLSGASTFRDQVSPCQRRWFGVRCRGEDIVGLHLEELHLSGTIDIRPLLQLRYLRSISLMKNSFTGPIPQFNMLGALKSLYLSHNQFNGEIPDDFFAPMRSLKKVQLNENKFTGHVPYSIMQLPHLIELHLEGNHFTGSIPPLKYPNVLISFNISLNHLEGYIPESFAKFSSDSFRGNAGLCGKPVTDFCLKHEPDKPKAKAKTKANSDGRALLLAITIFFLLCILIASAYSAKHGTKKADNFGVVSKQSPKNEALPVRLPPESIHKRSAEPSQRSKSGSKRDSTASKSGTGDMVIVNDDRGEFGLQDLMKASAENEGMNRLGKDEFDAEIRRFGKLKHRNILTPLAYHFRKEEKLIVSEYVPTGSLSLILHDPDNYSQVLFAYKSPEFVQYQKVSPKSDVYCLGIVILETMTGKYPSQYPNNDEHGIDIVQWVQTSISENRPLELIDPEIANNTSSTNKMLKVLEIGADCVESDTGRRVAEVAPHRTKTGRGIKDLSEQYGTIQTNQRDHRSQATQTPIPSSFVYDPQTTLHGGAGLPRNSYHLSGIDCQGLGEAEQNWSLSGPHHGYKPPDNLY</sequence>
<evidence type="ECO:0000256" key="6">
    <source>
        <dbReference type="ARBA" id="ARBA00022737"/>
    </source>
</evidence>
<reference evidence="12" key="1">
    <citation type="submission" date="2019-09" db="EMBL/GenBank/DDBJ databases">
        <title>Draft genome information of white flower Hibiscus syriacus.</title>
        <authorList>
            <person name="Kim Y.-M."/>
        </authorList>
    </citation>
    <scope>NUCLEOTIDE SEQUENCE [LARGE SCALE GENOMIC DNA]</scope>
    <source>
        <strain evidence="12">YM2019G1</strain>
    </source>
</reference>
<comment type="subcellular location">
    <subcellularLocation>
        <location evidence="1">Membrane</location>
        <topology evidence="1">Single-pass type I membrane protein</topology>
    </subcellularLocation>
</comment>
<evidence type="ECO:0000256" key="5">
    <source>
        <dbReference type="ARBA" id="ARBA00022729"/>
    </source>
</evidence>
<dbReference type="Pfam" id="PF13855">
    <property type="entry name" value="LRR_8"/>
    <property type="match status" value="1"/>
</dbReference>
<evidence type="ECO:0000256" key="11">
    <source>
        <dbReference type="SAM" id="Phobius"/>
    </source>
</evidence>
<dbReference type="PANTHER" id="PTHR48007">
    <property type="entry name" value="LEUCINE-RICH REPEAT RECEPTOR-LIKE PROTEIN KINASE PXC1"/>
    <property type="match status" value="1"/>
</dbReference>
<dbReference type="SUPFAM" id="SSF52058">
    <property type="entry name" value="L domain-like"/>
    <property type="match status" value="1"/>
</dbReference>
<keyword evidence="5" id="KW-0732">Signal</keyword>
<accession>A0A6A2WZD2</accession>
<dbReference type="InterPro" id="IPR032675">
    <property type="entry name" value="LRR_dom_sf"/>
</dbReference>
<dbReference type="GO" id="GO:0016020">
    <property type="term" value="C:membrane"/>
    <property type="evidence" value="ECO:0007669"/>
    <property type="project" value="UniProtKB-SubCell"/>
</dbReference>
<dbReference type="SUPFAM" id="SSF56112">
    <property type="entry name" value="Protein kinase-like (PK-like)"/>
    <property type="match status" value="1"/>
</dbReference>
<dbReference type="GO" id="GO:0016301">
    <property type="term" value="F:kinase activity"/>
    <property type="evidence" value="ECO:0007669"/>
    <property type="project" value="UniProtKB-KW"/>
</dbReference>
<organism evidence="12 13">
    <name type="scientific">Hibiscus syriacus</name>
    <name type="common">Rose of Sharon</name>
    <dbReference type="NCBI Taxonomy" id="106335"/>
    <lineage>
        <taxon>Eukaryota</taxon>
        <taxon>Viridiplantae</taxon>
        <taxon>Streptophyta</taxon>
        <taxon>Embryophyta</taxon>
        <taxon>Tracheophyta</taxon>
        <taxon>Spermatophyta</taxon>
        <taxon>Magnoliopsida</taxon>
        <taxon>eudicotyledons</taxon>
        <taxon>Gunneridae</taxon>
        <taxon>Pentapetalae</taxon>
        <taxon>rosids</taxon>
        <taxon>malvids</taxon>
        <taxon>Malvales</taxon>
        <taxon>Malvaceae</taxon>
        <taxon>Malvoideae</taxon>
        <taxon>Hibiscus</taxon>
    </lineage>
</organism>
<dbReference type="InterPro" id="IPR046959">
    <property type="entry name" value="PRK1-6/SRF4-like"/>
</dbReference>
<name>A0A6A2WZD2_HIBSY</name>
<dbReference type="Gene3D" id="3.80.10.10">
    <property type="entry name" value="Ribonuclease Inhibitor"/>
    <property type="match status" value="2"/>
</dbReference>
<keyword evidence="9" id="KW-0325">Glycoprotein</keyword>
<dbReference type="PANTHER" id="PTHR48007:SF29">
    <property type="entry name" value="POLLEN RECEPTOR-LIKE KINASE 3"/>
    <property type="match status" value="1"/>
</dbReference>
<evidence type="ECO:0000256" key="1">
    <source>
        <dbReference type="ARBA" id="ARBA00004479"/>
    </source>
</evidence>
<evidence type="ECO:0000313" key="13">
    <source>
        <dbReference type="Proteomes" id="UP000436088"/>
    </source>
</evidence>
<keyword evidence="4 11" id="KW-0812">Transmembrane</keyword>
<dbReference type="Gene3D" id="1.10.510.10">
    <property type="entry name" value="Transferase(Phosphotransferase) domain 1"/>
    <property type="match status" value="1"/>
</dbReference>
<evidence type="ECO:0000256" key="4">
    <source>
        <dbReference type="ARBA" id="ARBA00022692"/>
    </source>
</evidence>
<dbReference type="Gene3D" id="3.30.200.20">
    <property type="entry name" value="Phosphorylase Kinase, domain 1"/>
    <property type="match status" value="1"/>
</dbReference>
<feature type="region of interest" description="Disordered" evidence="10">
    <location>
        <begin position="259"/>
        <end position="303"/>
    </location>
</feature>
<feature type="transmembrane region" description="Helical" evidence="11">
    <location>
        <begin position="220"/>
        <end position="241"/>
    </location>
</feature>
<evidence type="ECO:0000256" key="2">
    <source>
        <dbReference type="ARBA" id="ARBA00009592"/>
    </source>
</evidence>